<proteinExistence type="inferred from homology"/>
<organism evidence="7 8">
    <name type="scientific">Massariosphaeria phaeospora</name>
    <dbReference type="NCBI Taxonomy" id="100035"/>
    <lineage>
        <taxon>Eukaryota</taxon>
        <taxon>Fungi</taxon>
        <taxon>Dikarya</taxon>
        <taxon>Ascomycota</taxon>
        <taxon>Pezizomycotina</taxon>
        <taxon>Dothideomycetes</taxon>
        <taxon>Pleosporomycetidae</taxon>
        <taxon>Pleosporales</taxon>
        <taxon>Pleosporales incertae sedis</taxon>
        <taxon>Massariosphaeria</taxon>
    </lineage>
</organism>
<keyword evidence="3" id="KW-0507">mRNA processing</keyword>
<keyword evidence="8" id="KW-1185">Reference proteome</keyword>
<feature type="region of interest" description="Disordered" evidence="6">
    <location>
        <begin position="85"/>
        <end position="120"/>
    </location>
</feature>
<gene>
    <name evidence="7" type="ORF">BDV95DRAFT_391416</name>
</gene>
<dbReference type="OrthoDB" id="197400at2759"/>
<dbReference type="PANTHER" id="PTHR39267:SF1">
    <property type="entry name" value="SURVIVAL MOTOR NEURON PROTEIN"/>
    <property type="match status" value="1"/>
</dbReference>
<evidence type="ECO:0000256" key="4">
    <source>
        <dbReference type="ARBA" id="ARBA00023187"/>
    </source>
</evidence>
<dbReference type="PANTHER" id="PTHR39267">
    <property type="entry name" value="SURVIVAL MOTOR NEURON-LIKE PROTEIN 1"/>
    <property type="match status" value="1"/>
</dbReference>
<dbReference type="Proteomes" id="UP000481861">
    <property type="component" value="Unassembled WGS sequence"/>
</dbReference>
<name>A0A7C8M9C3_9PLEO</name>
<comment type="caution">
    <text evidence="7">The sequence shown here is derived from an EMBL/GenBank/DDBJ whole genome shotgun (WGS) entry which is preliminary data.</text>
</comment>
<evidence type="ECO:0008006" key="9">
    <source>
        <dbReference type="Google" id="ProtNLM"/>
    </source>
</evidence>
<evidence type="ECO:0000256" key="3">
    <source>
        <dbReference type="ARBA" id="ARBA00022664"/>
    </source>
</evidence>
<comment type="similarity">
    <text evidence="2">Belongs to the SMN family.</text>
</comment>
<dbReference type="CDD" id="cd22852">
    <property type="entry name" value="SMN_C"/>
    <property type="match status" value="1"/>
</dbReference>
<dbReference type="InterPro" id="IPR040424">
    <property type="entry name" value="Smn1"/>
</dbReference>
<dbReference type="GO" id="GO:0008380">
    <property type="term" value="P:RNA splicing"/>
    <property type="evidence" value="ECO:0007669"/>
    <property type="project" value="UniProtKB-KW"/>
</dbReference>
<protein>
    <recommendedName>
        <fullName evidence="9">Survival motor neuron Tudor domain-containing protein</fullName>
    </recommendedName>
</protein>
<dbReference type="GO" id="GO:0005634">
    <property type="term" value="C:nucleus"/>
    <property type="evidence" value="ECO:0007669"/>
    <property type="project" value="UniProtKB-SubCell"/>
</dbReference>
<dbReference type="GO" id="GO:0006397">
    <property type="term" value="P:mRNA processing"/>
    <property type="evidence" value="ECO:0007669"/>
    <property type="project" value="UniProtKB-KW"/>
</dbReference>
<keyword evidence="5" id="KW-0539">Nucleus</keyword>
<reference evidence="7 8" key="1">
    <citation type="submission" date="2020-01" db="EMBL/GenBank/DDBJ databases">
        <authorList>
            <consortium name="DOE Joint Genome Institute"/>
            <person name="Haridas S."/>
            <person name="Albert R."/>
            <person name="Binder M."/>
            <person name="Bloem J."/>
            <person name="Labutti K."/>
            <person name="Salamov A."/>
            <person name="Andreopoulos B."/>
            <person name="Baker S.E."/>
            <person name="Barry K."/>
            <person name="Bills G."/>
            <person name="Bluhm B.H."/>
            <person name="Cannon C."/>
            <person name="Castanera R."/>
            <person name="Culley D.E."/>
            <person name="Daum C."/>
            <person name="Ezra D."/>
            <person name="Gonzalez J.B."/>
            <person name="Henrissat B."/>
            <person name="Kuo A."/>
            <person name="Liang C."/>
            <person name="Lipzen A."/>
            <person name="Lutzoni F."/>
            <person name="Magnuson J."/>
            <person name="Mondo S."/>
            <person name="Nolan M."/>
            <person name="Ohm R."/>
            <person name="Pangilinan J."/>
            <person name="Park H.-J.H."/>
            <person name="Ramirez L."/>
            <person name="Alfaro M."/>
            <person name="Sun H."/>
            <person name="Tritt A."/>
            <person name="Yoshinaga Y."/>
            <person name="Zwiers L.-H.L."/>
            <person name="Turgeon B.G."/>
            <person name="Goodwin S.B."/>
            <person name="Spatafora J.W."/>
            <person name="Crous P.W."/>
            <person name="Grigoriev I.V."/>
        </authorList>
    </citation>
    <scope>NUCLEOTIDE SEQUENCE [LARGE SCALE GENOMIC DNA]</scope>
    <source>
        <strain evidence="7 8">CBS 611.86</strain>
    </source>
</reference>
<comment type="subcellular location">
    <subcellularLocation>
        <location evidence="1">Nucleus</location>
    </subcellularLocation>
</comment>
<keyword evidence="4" id="KW-0508">mRNA splicing</keyword>
<sequence>MAPTITLDDKNAWDDSALISSWDEAYAEYKYYSIQAEGKRLEDVLSAEELRELREDHGDLIEDVEPRSSAGSNIHADQEDVDLLHEETHGNGPAGLGETNAEEPTVSGHQGPPEVAETPRLLHDGAPTATLPQAILGSVQDENLKNLMMSWYYAGYYTAVCTAQQAPSPGPPKGT</sequence>
<evidence type="ECO:0000313" key="8">
    <source>
        <dbReference type="Proteomes" id="UP000481861"/>
    </source>
</evidence>
<dbReference type="InterPro" id="IPR047313">
    <property type="entry name" value="SMN_C"/>
</dbReference>
<evidence type="ECO:0000256" key="5">
    <source>
        <dbReference type="ARBA" id="ARBA00023242"/>
    </source>
</evidence>
<dbReference type="AlphaFoldDB" id="A0A7C8M9C3"/>
<evidence type="ECO:0000256" key="6">
    <source>
        <dbReference type="SAM" id="MobiDB-lite"/>
    </source>
</evidence>
<evidence type="ECO:0000313" key="7">
    <source>
        <dbReference type="EMBL" id="KAF2872618.1"/>
    </source>
</evidence>
<dbReference type="EMBL" id="JAADJZ010000009">
    <property type="protein sequence ID" value="KAF2872618.1"/>
    <property type="molecule type" value="Genomic_DNA"/>
</dbReference>
<evidence type="ECO:0000256" key="2">
    <source>
        <dbReference type="ARBA" id="ARBA00005371"/>
    </source>
</evidence>
<evidence type="ECO:0000256" key="1">
    <source>
        <dbReference type="ARBA" id="ARBA00004123"/>
    </source>
</evidence>
<dbReference type="CDD" id="cd22851">
    <property type="entry name" value="SMN_N"/>
    <property type="match status" value="1"/>
</dbReference>
<accession>A0A7C8M9C3</accession>